<protein>
    <submittedName>
        <fullName evidence="1">Uncharacterized protein</fullName>
    </submittedName>
</protein>
<dbReference type="Proteomes" id="UP000798662">
    <property type="component" value="Chromosome 1"/>
</dbReference>
<evidence type="ECO:0000313" key="1">
    <source>
        <dbReference type="EMBL" id="KAK1858343.1"/>
    </source>
</evidence>
<organism evidence="1 2">
    <name type="scientific">Pyropia yezoensis</name>
    <name type="common">Susabi-nori</name>
    <name type="synonym">Porphyra yezoensis</name>
    <dbReference type="NCBI Taxonomy" id="2788"/>
    <lineage>
        <taxon>Eukaryota</taxon>
        <taxon>Rhodophyta</taxon>
        <taxon>Bangiophyceae</taxon>
        <taxon>Bangiales</taxon>
        <taxon>Bangiaceae</taxon>
        <taxon>Pyropia</taxon>
    </lineage>
</organism>
<keyword evidence="2" id="KW-1185">Reference proteome</keyword>
<comment type="caution">
    <text evidence="1">The sequence shown here is derived from an EMBL/GenBank/DDBJ whole genome shotgun (WGS) entry which is preliminary data.</text>
</comment>
<proteinExistence type="predicted"/>
<gene>
    <name evidence="1" type="ORF">I4F81_000952</name>
</gene>
<accession>A0ACC3BL42</accession>
<name>A0ACC3BL42_PYRYE</name>
<dbReference type="EMBL" id="CM020618">
    <property type="protein sequence ID" value="KAK1858343.1"/>
    <property type="molecule type" value="Genomic_DNA"/>
</dbReference>
<evidence type="ECO:0000313" key="2">
    <source>
        <dbReference type="Proteomes" id="UP000798662"/>
    </source>
</evidence>
<reference evidence="1" key="1">
    <citation type="submission" date="2019-11" db="EMBL/GenBank/DDBJ databases">
        <title>Nori genome reveals adaptations in red seaweeds to the harsh intertidal environment.</title>
        <authorList>
            <person name="Wang D."/>
            <person name="Mao Y."/>
        </authorList>
    </citation>
    <scope>NUCLEOTIDE SEQUENCE</scope>
    <source>
        <tissue evidence="1">Gametophyte</tissue>
    </source>
</reference>
<sequence>MVALPVVGFRGPLPPPSRTRALPVGGGAAAKAGATDLERSDVADPAAVDALVAYASSVLPRLDVWINNAGTIGGTRAPLTALAPDEVVTCVATNLTGSLLATRAAALAMGAQSPPGGLIYLMEGAGSAGGATAGYAAYGATKRALPQLAASVAKELAAGAAAGEPLAGVRVALLSPGMVLTPLLLRGSTVPFRRFFNLLAEEPPTVAAALVPRVRAAALGGAGLRSRAGRAPAVRFLGGAAAVAQLVWGGVLGVRRGRFFDADGRRVLRDGDTPDDFDELGVRVERLSK</sequence>